<protein>
    <recommendedName>
        <fullName evidence="5">Tail fiber protein</fullName>
    </recommendedName>
</protein>
<organism evidence="3 4">
    <name type="scientific">Chitinophaga tropicalis</name>
    <dbReference type="NCBI Taxonomy" id="2683588"/>
    <lineage>
        <taxon>Bacteria</taxon>
        <taxon>Pseudomonadati</taxon>
        <taxon>Bacteroidota</taxon>
        <taxon>Chitinophagia</taxon>
        <taxon>Chitinophagales</taxon>
        <taxon>Chitinophagaceae</taxon>
        <taxon>Chitinophaga</taxon>
    </lineage>
</organism>
<sequence>MNTLNCRGALLCLFLFFTPMLLRAQQLKLGASPSVIEKSALLELNSDKQGLLLPRISNYTVAPLNAAPDGMLIYYVPDKLLYIRKNGVWRKLVDETSAITSVNGQTGPVVNLTTNDISESVNLYYTDARARAAFSAGTGINLTGAGVISALNSSAIWNASQLQGRNIAATAPANNDVLSWDATTSTWLPKAVTSGGSGSVTSVGLSLPSSVFNISNSPVTSSGTLTGAFANQAQRQVFASPLWSAGAPSFRALDALDIPNIGAEKITSGVLPTSVGGTGLNYLGGATNVLRVKSDGSGLEWSNDYVQMTSAINMGGDVSGSGNFYYINTTLANAGTAGTYTKVTTDAKGRVTFGTTLADTDIPNLDAAKITSGIFPPARGGTGLTYIGSAGQSIRINSGGTGFEYYTPAALPSMTVGSVPFAGTGGTLTQNNANLFWDNTNNRLGLGTNTPNNTLEVAGTVAASGLSGLRLTGLGAATLQSSLPNVLSVNSNGDVVVTSNAAANNWLITGNAGVNAATQFLGTVDDNKMVIKSNNSSFLEFARRATLGLVQDYDDYRDNDEKVTLLRSALQFDVPSTVEFYKPKMWTTADGNFRMKGPSAGTDYFEFGATGTANNGGFEFIIGDDGNEPIVFKSYYFATPSFTEIMRLQSGNVGIGLAGATPAKRLHVDANNDAIRLANLASSGTGNPLVINATGDVKQTTALNGVSIGATTRSSGAFTTLAGAKVNISITAAVTNDLAIGNSTFIRIAGTSVGNFMISGIAAGVDGQIITIYNSTGSNMSILHQNTASSAANRIISNTGGTIATTGVGCVTLIYSQDDSRWIVTSSAL</sequence>
<dbReference type="EMBL" id="WRXN01000014">
    <property type="protein sequence ID" value="MVT11478.1"/>
    <property type="molecule type" value="Genomic_DNA"/>
</dbReference>
<gene>
    <name evidence="3" type="ORF">GO493_24650</name>
</gene>
<name>A0A7K1UB22_9BACT</name>
<dbReference type="AlphaFoldDB" id="A0A7K1UB22"/>
<dbReference type="InterPro" id="IPR020827">
    <property type="entry name" value="Asparaginase/glutaminase_AS1"/>
</dbReference>
<accession>A0A7K1UB22</accession>
<evidence type="ECO:0000313" key="3">
    <source>
        <dbReference type="EMBL" id="MVT11478.1"/>
    </source>
</evidence>
<dbReference type="Proteomes" id="UP000461730">
    <property type="component" value="Unassembled WGS sequence"/>
</dbReference>
<comment type="caution">
    <text evidence="3">The sequence shown here is derived from an EMBL/GenBank/DDBJ whole genome shotgun (WGS) entry which is preliminary data.</text>
</comment>
<feature type="active site" evidence="2">
    <location>
        <position position="802"/>
    </location>
</feature>
<dbReference type="RefSeq" id="WP_157308904.1">
    <property type="nucleotide sequence ID" value="NZ_WRXN01000014.1"/>
</dbReference>
<keyword evidence="4" id="KW-1185">Reference proteome</keyword>
<comment type="similarity">
    <text evidence="1">Belongs to the asparaginase 1 family.</text>
</comment>
<proteinExistence type="inferred from homology"/>
<dbReference type="GO" id="GO:0006520">
    <property type="term" value="P:amino acid metabolic process"/>
    <property type="evidence" value="ECO:0007669"/>
    <property type="project" value="InterPro"/>
</dbReference>
<evidence type="ECO:0000313" key="4">
    <source>
        <dbReference type="Proteomes" id="UP000461730"/>
    </source>
</evidence>
<evidence type="ECO:0000256" key="1">
    <source>
        <dbReference type="ARBA" id="ARBA00010518"/>
    </source>
</evidence>
<evidence type="ECO:0000256" key="2">
    <source>
        <dbReference type="PROSITE-ProRule" id="PRU10099"/>
    </source>
</evidence>
<reference evidence="3 4" key="1">
    <citation type="submission" date="2019-12" db="EMBL/GenBank/DDBJ databases">
        <title>Chitinophaga sp. strain ysch24 (GDMCC 1.1355), whole genome shotgun sequence.</title>
        <authorList>
            <person name="Zhang X."/>
        </authorList>
    </citation>
    <scope>NUCLEOTIDE SEQUENCE [LARGE SCALE GENOMIC DNA]</scope>
    <source>
        <strain evidence="4">ysch24</strain>
    </source>
</reference>
<evidence type="ECO:0008006" key="5">
    <source>
        <dbReference type="Google" id="ProtNLM"/>
    </source>
</evidence>
<dbReference type="PROSITE" id="PS00144">
    <property type="entry name" value="ASN_GLN_ASE_1"/>
    <property type="match status" value="1"/>
</dbReference>